<reference evidence="1 2" key="1">
    <citation type="submission" date="2021-02" db="EMBL/GenBank/DDBJ databases">
        <title>Activity-based single-cell genomes from oceanic crustal fluid captures similar information to metagenomic and metatranscriptomic surveys with orders of magnitude less sampling.</title>
        <authorList>
            <person name="D'Angelo T.S."/>
            <person name="Orcutt B.N."/>
        </authorList>
    </citation>
    <scope>NUCLEOTIDE SEQUENCE [LARGE SCALE GENOMIC DNA]</scope>
    <source>
        <strain evidence="1">AH-315-G02</strain>
    </source>
</reference>
<organism evidence="1 2">
    <name type="scientific">Desulfotalea psychrophila</name>
    <dbReference type="NCBI Taxonomy" id="84980"/>
    <lineage>
        <taxon>Bacteria</taxon>
        <taxon>Pseudomonadati</taxon>
        <taxon>Thermodesulfobacteriota</taxon>
        <taxon>Desulfobulbia</taxon>
        <taxon>Desulfobulbales</taxon>
        <taxon>Desulfocapsaceae</taxon>
        <taxon>Desulfotalea</taxon>
    </lineage>
</organism>
<evidence type="ECO:0000313" key="2">
    <source>
        <dbReference type="Proteomes" id="UP000717534"/>
    </source>
</evidence>
<proteinExistence type="predicted"/>
<protein>
    <submittedName>
        <fullName evidence="1">Uncharacterized protein</fullName>
    </submittedName>
</protein>
<keyword evidence="2" id="KW-1185">Reference proteome</keyword>
<evidence type="ECO:0000313" key="1">
    <source>
        <dbReference type="EMBL" id="MBN4068300.1"/>
    </source>
</evidence>
<comment type="caution">
    <text evidence="1">The sequence shown here is derived from an EMBL/GenBank/DDBJ whole genome shotgun (WGS) entry which is preliminary data.</text>
</comment>
<dbReference type="Proteomes" id="UP000717534">
    <property type="component" value="Unassembled WGS sequence"/>
</dbReference>
<sequence>METKEDLHQVMHLKPADKFLVIESLISSLDEQIKRLMKSGQRKLKTD</sequence>
<name>A0ABS3AT72_9BACT</name>
<gene>
    <name evidence="1" type="ORF">JYU06_02095</name>
</gene>
<dbReference type="EMBL" id="JAFITO010000009">
    <property type="protein sequence ID" value="MBN4068300.1"/>
    <property type="molecule type" value="Genomic_DNA"/>
</dbReference>
<accession>A0ABS3AT72</accession>